<sequence>MGRQVSGTGIRLRSGLLLLALVGWLIGKKLNAGIGYLASLFTTMIATYDGC</sequence>
<dbReference type="Proteomes" id="UP000217790">
    <property type="component" value="Unassembled WGS sequence"/>
</dbReference>
<name>A0A2H3D327_ARMGA</name>
<protein>
    <submittedName>
        <fullName evidence="1">Uncharacterized protein</fullName>
    </submittedName>
</protein>
<dbReference type="AlphaFoldDB" id="A0A2H3D327"/>
<gene>
    <name evidence="1" type="ORF">ARMGADRAFT_1018103</name>
</gene>
<evidence type="ECO:0000313" key="1">
    <source>
        <dbReference type="EMBL" id="PBK85178.1"/>
    </source>
</evidence>
<accession>A0A2H3D327</accession>
<reference evidence="2" key="1">
    <citation type="journal article" date="2017" name="Nat. Ecol. Evol.">
        <title>Genome expansion and lineage-specific genetic innovations in the forest pathogenic fungi Armillaria.</title>
        <authorList>
            <person name="Sipos G."/>
            <person name="Prasanna A.N."/>
            <person name="Walter M.C."/>
            <person name="O'Connor E."/>
            <person name="Balint B."/>
            <person name="Krizsan K."/>
            <person name="Kiss B."/>
            <person name="Hess J."/>
            <person name="Varga T."/>
            <person name="Slot J."/>
            <person name="Riley R."/>
            <person name="Boka B."/>
            <person name="Rigling D."/>
            <person name="Barry K."/>
            <person name="Lee J."/>
            <person name="Mihaltcheva S."/>
            <person name="LaButti K."/>
            <person name="Lipzen A."/>
            <person name="Waldron R."/>
            <person name="Moloney N.M."/>
            <person name="Sperisen C."/>
            <person name="Kredics L."/>
            <person name="Vagvoelgyi C."/>
            <person name="Patrignani A."/>
            <person name="Fitzpatrick D."/>
            <person name="Nagy I."/>
            <person name="Doyle S."/>
            <person name="Anderson J.B."/>
            <person name="Grigoriev I.V."/>
            <person name="Gueldener U."/>
            <person name="Muensterkoetter M."/>
            <person name="Nagy L.G."/>
        </authorList>
    </citation>
    <scope>NUCLEOTIDE SEQUENCE [LARGE SCALE GENOMIC DNA]</scope>
    <source>
        <strain evidence="2">Ar21-2</strain>
    </source>
</reference>
<dbReference type="InParanoid" id="A0A2H3D327"/>
<dbReference type="EMBL" id="KZ293692">
    <property type="protein sequence ID" value="PBK85178.1"/>
    <property type="molecule type" value="Genomic_DNA"/>
</dbReference>
<organism evidence="1 2">
    <name type="scientific">Armillaria gallica</name>
    <name type="common">Bulbous honey fungus</name>
    <name type="synonym">Armillaria bulbosa</name>
    <dbReference type="NCBI Taxonomy" id="47427"/>
    <lineage>
        <taxon>Eukaryota</taxon>
        <taxon>Fungi</taxon>
        <taxon>Dikarya</taxon>
        <taxon>Basidiomycota</taxon>
        <taxon>Agaricomycotina</taxon>
        <taxon>Agaricomycetes</taxon>
        <taxon>Agaricomycetidae</taxon>
        <taxon>Agaricales</taxon>
        <taxon>Marasmiineae</taxon>
        <taxon>Physalacriaceae</taxon>
        <taxon>Armillaria</taxon>
    </lineage>
</organism>
<proteinExistence type="predicted"/>
<evidence type="ECO:0000313" key="2">
    <source>
        <dbReference type="Proteomes" id="UP000217790"/>
    </source>
</evidence>
<keyword evidence="2" id="KW-1185">Reference proteome</keyword>